<keyword evidence="1" id="KW-0472">Membrane</keyword>
<name>A0ABN9AFH3_9NEOB</name>
<dbReference type="EMBL" id="CATNWA010000225">
    <property type="protein sequence ID" value="CAI9534729.1"/>
    <property type="molecule type" value="Genomic_DNA"/>
</dbReference>
<evidence type="ECO:0000313" key="3">
    <source>
        <dbReference type="Proteomes" id="UP001162483"/>
    </source>
</evidence>
<keyword evidence="1" id="KW-1133">Transmembrane helix</keyword>
<keyword evidence="1" id="KW-0812">Transmembrane</keyword>
<protein>
    <recommendedName>
        <fullName evidence="4">NADH dehydrogenase subunit 1</fullName>
    </recommendedName>
</protein>
<sequence length="47" mass="5212">MGCGGCSLSTAMWYIPLFYCVSCLGANYFGMYVFVYWLCGGCLLMCL</sequence>
<dbReference type="Proteomes" id="UP001162483">
    <property type="component" value="Unassembled WGS sequence"/>
</dbReference>
<comment type="caution">
    <text evidence="2">The sequence shown here is derived from an EMBL/GenBank/DDBJ whole genome shotgun (WGS) entry which is preliminary data.</text>
</comment>
<accession>A0ABN9AFH3</accession>
<proteinExistence type="predicted"/>
<evidence type="ECO:0000313" key="2">
    <source>
        <dbReference type="EMBL" id="CAI9534729.1"/>
    </source>
</evidence>
<gene>
    <name evidence="2" type="ORF">SPARVUS_LOCUS697875</name>
</gene>
<reference evidence="2" key="1">
    <citation type="submission" date="2023-05" db="EMBL/GenBank/DDBJ databases">
        <authorList>
            <person name="Stuckert A."/>
        </authorList>
    </citation>
    <scope>NUCLEOTIDE SEQUENCE</scope>
</reference>
<feature type="transmembrane region" description="Helical" evidence="1">
    <location>
        <begin position="12"/>
        <end position="39"/>
    </location>
</feature>
<evidence type="ECO:0000256" key="1">
    <source>
        <dbReference type="SAM" id="Phobius"/>
    </source>
</evidence>
<keyword evidence="3" id="KW-1185">Reference proteome</keyword>
<evidence type="ECO:0008006" key="4">
    <source>
        <dbReference type="Google" id="ProtNLM"/>
    </source>
</evidence>
<organism evidence="2 3">
    <name type="scientific">Staurois parvus</name>
    <dbReference type="NCBI Taxonomy" id="386267"/>
    <lineage>
        <taxon>Eukaryota</taxon>
        <taxon>Metazoa</taxon>
        <taxon>Chordata</taxon>
        <taxon>Craniata</taxon>
        <taxon>Vertebrata</taxon>
        <taxon>Euteleostomi</taxon>
        <taxon>Amphibia</taxon>
        <taxon>Batrachia</taxon>
        <taxon>Anura</taxon>
        <taxon>Neobatrachia</taxon>
        <taxon>Ranoidea</taxon>
        <taxon>Ranidae</taxon>
        <taxon>Staurois</taxon>
    </lineage>
</organism>